<evidence type="ECO:0000313" key="3">
    <source>
        <dbReference type="EnsemblPlants" id="EMT28714"/>
    </source>
</evidence>
<evidence type="ECO:0000259" key="2">
    <source>
        <dbReference type="Pfam" id="PF23635"/>
    </source>
</evidence>
<dbReference type="SUPFAM" id="SSF81383">
    <property type="entry name" value="F-box domain"/>
    <property type="match status" value="1"/>
</dbReference>
<feature type="domain" description="F-box" evidence="1">
    <location>
        <begin position="22"/>
        <end position="58"/>
    </location>
</feature>
<organism evidence="3">
    <name type="scientific">Aegilops tauschii</name>
    <name type="common">Tausch's goatgrass</name>
    <name type="synonym">Aegilops squarrosa</name>
    <dbReference type="NCBI Taxonomy" id="37682"/>
    <lineage>
        <taxon>Eukaryota</taxon>
        <taxon>Viridiplantae</taxon>
        <taxon>Streptophyta</taxon>
        <taxon>Embryophyta</taxon>
        <taxon>Tracheophyta</taxon>
        <taxon>Spermatophyta</taxon>
        <taxon>Magnoliopsida</taxon>
        <taxon>Liliopsida</taxon>
        <taxon>Poales</taxon>
        <taxon>Poaceae</taxon>
        <taxon>BOP clade</taxon>
        <taxon>Pooideae</taxon>
        <taxon>Triticodae</taxon>
        <taxon>Triticeae</taxon>
        <taxon>Triticinae</taxon>
        <taxon>Aegilops</taxon>
    </lineage>
</organism>
<sequence length="179" mass="20633">MEDRAVLFHGGEASRALDDDNLLREILVRVGFPTTLVCAALVCKRWYHHASEPAFLRRFRKLNPPRLLGFYLDYGSYSVPTTPCFVPMPLQAPELAAVVRRMSSYSFSHHDLVRIENCQNGIISTSLFSYKSGRSEGMHSPLCPERDTLLPRPRIKDQDRVYYHQILAREKDEFECVML</sequence>
<dbReference type="Pfam" id="PF12937">
    <property type="entry name" value="F-box-like"/>
    <property type="match status" value="1"/>
</dbReference>
<dbReference type="Pfam" id="PF23635">
    <property type="entry name" value="Beta-prop_AT5G49610-like"/>
    <property type="match status" value="1"/>
</dbReference>
<accession>M8C3A0</accession>
<dbReference type="InterPro" id="IPR001810">
    <property type="entry name" value="F-box_dom"/>
</dbReference>
<name>M8C3A0_AEGTA</name>
<dbReference type="EnsemblPlants" id="EMT28714">
    <property type="protein sequence ID" value="EMT28714"/>
    <property type="gene ID" value="F775_24353"/>
</dbReference>
<proteinExistence type="predicted"/>
<dbReference type="InterPro" id="IPR056594">
    <property type="entry name" value="AT5G49610-like_b-prop"/>
</dbReference>
<dbReference type="AlphaFoldDB" id="M8C3A0"/>
<feature type="domain" description="F-box protein AT5G49610-like beta-propeller" evidence="2">
    <location>
        <begin position="115"/>
        <end position="178"/>
    </location>
</feature>
<protein>
    <submittedName>
        <fullName evidence="3">Uncharacterized protein</fullName>
    </submittedName>
</protein>
<evidence type="ECO:0000259" key="1">
    <source>
        <dbReference type="Pfam" id="PF12937"/>
    </source>
</evidence>
<dbReference type="PANTHER" id="PTHR33207">
    <property type="entry name" value="F-BOX DOMAIN CONTAINING PROTEIN-RELATED"/>
    <property type="match status" value="1"/>
</dbReference>
<reference evidence="3" key="1">
    <citation type="submission" date="2015-06" db="UniProtKB">
        <authorList>
            <consortium name="EnsemblPlants"/>
        </authorList>
    </citation>
    <scope>IDENTIFICATION</scope>
</reference>
<dbReference type="InterPro" id="IPR036047">
    <property type="entry name" value="F-box-like_dom_sf"/>
</dbReference>